<gene>
    <name evidence="8" type="primary">20195127</name>
    <name evidence="7" type="ORF">HELRODRAFT_109933</name>
</gene>
<dbReference type="GeneID" id="20195127"/>
<dbReference type="GO" id="GO:1990446">
    <property type="term" value="F:U1 snRNP binding"/>
    <property type="evidence" value="ECO:0000318"/>
    <property type="project" value="GO_Central"/>
</dbReference>
<keyword evidence="3 4" id="KW-0694">RNA-binding</keyword>
<dbReference type="NCBIfam" id="TIGR01622">
    <property type="entry name" value="SF-CC1"/>
    <property type="match status" value="1"/>
</dbReference>
<dbReference type="PROSITE" id="PS50102">
    <property type="entry name" value="RRM"/>
    <property type="match status" value="2"/>
</dbReference>
<dbReference type="GO" id="GO:0003723">
    <property type="term" value="F:RNA binding"/>
    <property type="evidence" value="ECO:0007669"/>
    <property type="project" value="UniProtKB-UniRule"/>
</dbReference>
<reference evidence="9" key="1">
    <citation type="submission" date="2012-12" db="EMBL/GenBank/DDBJ databases">
        <authorList>
            <person name="Hellsten U."/>
            <person name="Grimwood J."/>
            <person name="Chapman J.A."/>
            <person name="Shapiro H."/>
            <person name="Aerts A."/>
            <person name="Otillar R.P."/>
            <person name="Terry A.Y."/>
            <person name="Boore J.L."/>
            <person name="Simakov O."/>
            <person name="Marletaz F."/>
            <person name="Cho S.-J."/>
            <person name="Edsinger-Gonzales E."/>
            <person name="Havlak P."/>
            <person name="Kuo D.-H."/>
            <person name="Larsson T."/>
            <person name="Lv J."/>
            <person name="Arendt D."/>
            <person name="Savage R."/>
            <person name="Osoegawa K."/>
            <person name="de Jong P."/>
            <person name="Lindberg D.R."/>
            <person name="Seaver E.C."/>
            <person name="Weisblat D.A."/>
            <person name="Putnam N.H."/>
            <person name="Grigoriev I.V."/>
            <person name="Rokhsar D.S."/>
        </authorList>
    </citation>
    <scope>NUCLEOTIDE SEQUENCE</scope>
</reference>
<feature type="compositionally biased region" description="Basic and acidic residues" evidence="5">
    <location>
        <begin position="67"/>
        <end position="77"/>
    </location>
</feature>
<evidence type="ECO:0000256" key="5">
    <source>
        <dbReference type="SAM" id="MobiDB-lite"/>
    </source>
</evidence>
<dbReference type="PANTHER" id="PTHR48036">
    <property type="entry name" value="SPLICING FACTOR (PAD-1), PUTATIVE (AFU_ORTHOLOGUE AFUA_1G15810)-RELATED"/>
    <property type="match status" value="1"/>
</dbReference>
<dbReference type="InterPro" id="IPR029123">
    <property type="entry name" value="RBM39_linker"/>
</dbReference>
<feature type="compositionally biased region" description="Basic residues" evidence="5">
    <location>
        <begin position="240"/>
        <end position="249"/>
    </location>
</feature>
<dbReference type="CDD" id="cd12283">
    <property type="entry name" value="RRM1_RBM39_like"/>
    <property type="match status" value="1"/>
</dbReference>
<accession>T1EEX5</accession>
<feature type="compositionally biased region" description="Basic residues" evidence="5">
    <location>
        <begin position="78"/>
        <end position="100"/>
    </location>
</feature>
<protein>
    <recommendedName>
        <fullName evidence="6">RRM domain-containing protein</fullName>
    </recommendedName>
</protein>
<feature type="compositionally biased region" description="Basic residues" evidence="5">
    <location>
        <begin position="57"/>
        <end position="66"/>
    </location>
</feature>
<feature type="region of interest" description="Disordered" evidence="5">
    <location>
        <begin position="344"/>
        <end position="372"/>
    </location>
</feature>
<dbReference type="Pfam" id="PF00076">
    <property type="entry name" value="RRM_1"/>
    <property type="match status" value="2"/>
</dbReference>
<reference evidence="8" key="3">
    <citation type="submission" date="2015-06" db="UniProtKB">
        <authorList>
            <consortium name="EnsemblMetazoa"/>
        </authorList>
    </citation>
    <scope>IDENTIFICATION</scope>
</reference>
<dbReference type="Gene3D" id="3.30.70.330">
    <property type="match status" value="3"/>
</dbReference>
<organism evidence="8 9">
    <name type="scientific">Helobdella robusta</name>
    <name type="common">Californian leech</name>
    <dbReference type="NCBI Taxonomy" id="6412"/>
    <lineage>
        <taxon>Eukaryota</taxon>
        <taxon>Metazoa</taxon>
        <taxon>Spiralia</taxon>
        <taxon>Lophotrochozoa</taxon>
        <taxon>Annelida</taxon>
        <taxon>Clitellata</taxon>
        <taxon>Hirudinea</taxon>
        <taxon>Rhynchobdellida</taxon>
        <taxon>Glossiphoniidae</taxon>
        <taxon>Helobdella</taxon>
    </lineage>
</organism>
<dbReference type="KEGG" id="hro:HELRODRAFT_109933"/>
<evidence type="ECO:0000313" key="9">
    <source>
        <dbReference type="Proteomes" id="UP000015101"/>
    </source>
</evidence>
<name>T1EEX5_HELRO</name>
<dbReference type="Pfam" id="PF15519">
    <property type="entry name" value="RBM39linker"/>
    <property type="match status" value="1"/>
</dbReference>
<dbReference type="EnsemblMetazoa" id="HelroT109933">
    <property type="protein sequence ID" value="HelroP109933"/>
    <property type="gene ID" value="HelroG109933"/>
</dbReference>
<keyword evidence="9" id="KW-1185">Reference proteome</keyword>
<dbReference type="InParanoid" id="T1EEX5"/>
<feature type="compositionally biased region" description="Acidic residues" evidence="5">
    <location>
        <begin position="1"/>
        <end position="11"/>
    </location>
</feature>
<feature type="region of interest" description="Disordered" evidence="5">
    <location>
        <begin position="1"/>
        <end position="259"/>
    </location>
</feature>
<dbReference type="HOGENOM" id="CLU_020551_5_1_1"/>
<sequence length="631" mass="72201">MADELDIDALLEDAFKKSERNGERSKKSDRKTDDKKKSSDSKKSDDRKRKSEERDGRRKSRDRGNKRRSDDDHDDDRKKRKRSKDNHSDRRRRSKSRSKSRSRDKSRNKDKPKNRGKSRSQDKSKNRDKSRSRDRSKNRDKSGSRDRSRSRDKSRNRDRSRSRDKSKSHRDREREERQREREKEREKEKEEKEKREKERDERRKEREKEREKEKEERKKREEIERGRNVAKLEDDSRRGSRDRRRSSSRGKRDSPEMTVEERDVRTVFCMQLSPRIRPRDLEEFFSSVGKVRDVRLILDNKSHRSKGIAYIEFRDIESVALAIGLSGQKLLGVPIIVQNAHAERNRQASTNQPASVTIGAGGSSPKPPPVPEGPGRLYVGLLHPNITEEMLSGLFEPFGKLLELKLVKDPSSGKSAGYGFITYALTEDAKKAMGQFNGFQLAGKAIKVGFVTEKTTEILTFDAEHPKPTHSTSTGFNLGPTERLQLMAKLAEGTGMQLPAAATTAISASNQAVTPPIATQCFMLSNMFDLKKQNAANWKEELRDDIIEECNKHGGLIHMVIDEASDTGNVYVKCPSVVSAAAVVNALHGRYFAGQVITAAYVPLPNYHTLFPESITSSQLLQPSLLYNNHM</sequence>
<reference evidence="7 9" key="2">
    <citation type="journal article" date="2013" name="Nature">
        <title>Insights into bilaterian evolution from three spiralian genomes.</title>
        <authorList>
            <person name="Simakov O."/>
            <person name="Marletaz F."/>
            <person name="Cho S.J."/>
            <person name="Edsinger-Gonzales E."/>
            <person name="Havlak P."/>
            <person name="Hellsten U."/>
            <person name="Kuo D.H."/>
            <person name="Larsson T."/>
            <person name="Lv J."/>
            <person name="Arendt D."/>
            <person name="Savage R."/>
            <person name="Osoegawa K."/>
            <person name="de Jong P."/>
            <person name="Grimwood J."/>
            <person name="Chapman J.A."/>
            <person name="Shapiro H."/>
            <person name="Aerts A."/>
            <person name="Otillar R.P."/>
            <person name="Terry A.Y."/>
            <person name="Boore J.L."/>
            <person name="Grigoriev I.V."/>
            <person name="Lindberg D.R."/>
            <person name="Seaver E.C."/>
            <person name="Weisblat D.A."/>
            <person name="Putnam N.H."/>
            <person name="Rokhsar D.S."/>
        </authorList>
    </citation>
    <scope>NUCLEOTIDE SEQUENCE</scope>
</reference>
<dbReference type="InterPro" id="IPR006509">
    <property type="entry name" value="RBM39_SF"/>
</dbReference>
<dbReference type="OMA" id="DKYSAGH"/>
<dbReference type="InterPro" id="IPR035979">
    <property type="entry name" value="RBD_domain_sf"/>
</dbReference>
<feature type="domain" description="RRM" evidence="6">
    <location>
        <begin position="265"/>
        <end position="342"/>
    </location>
</feature>
<evidence type="ECO:0000256" key="3">
    <source>
        <dbReference type="ARBA" id="ARBA00022884"/>
    </source>
</evidence>
<dbReference type="GO" id="GO:0006397">
    <property type="term" value="P:mRNA processing"/>
    <property type="evidence" value="ECO:0007669"/>
    <property type="project" value="InterPro"/>
</dbReference>
<dbReference type="STRING" id="6412.T1EEX5"/>
<keyword evidence="1" id="KW-0597">Phosphoprotein</keyword>
<dbReference type="AlphaFoldDB" id="T1EEX5"/>
<feature type="compositionally biased region" description="Basic and acidic residues" evidence="5">
    <location>
        <begin position="101"/>
        <end position="239"/>
    </location>
</feature>
<keyword evidence="2" id="KW-0677">Repeat</keyword>
<dbReference type="Proteomes" id="UP000015101">
    <property type="component" value="Unassembled WGS sequence"/>
</dbReference>
<feature type="domain" description="RRM" evidence="6">
    <location>
        <begin position="375"/>
        <end position="453"/>
    </location>
</feature>
<dbReference type="FunFam" id="3.30.70.330:FF:000080">
    <property type="entry name" value="RNA-binding protein 39 isoform X1"/>
    <property type="match status" value="1"/>
</dbReference>
<dbReference type="InterPro" id="IPR000504">
    <property type="entry name" value="RRM_dom"/>
</dbReference>
<proteinExistence type="predicted"/>
<dbReference type="CDD" id="cd12285">
    <property type="entry name" value="RRM3_RBM39_like"/>
    <property type="match status" value="1"/>
</dbReference>
<evidence type="ECO:0000256" key="4">
    <source>
        <dbReference type="PROSITE-ProRule" id="PRU00176"/>
    </source>
</evidence>
<evidence type="ECO:0000313" key="8">
    <source>
        <dbReference type="EnsemblMetazoa" id="HelroP109933"/>
    </source>
</evidence>
<dbReference type="SMART" id="SM00360">
    <property type="entry name" value="RRM"/>
    <property type="match status" value="3"/>
</dbReference>
<evidence type="ECO:0000259" key="6">
    <source>
        <dbReference type="PROSITE" id="PS50102"/>
    </source>
</evidence>
<dbReference type="CTD" id="20195127"/>
<dbReference type="EMBL" id="KB096023">
    <property type="protein sequence ID" value="ESO08891.1"/>
    <property type="molecule type" value="Genomic_DNA"/>
</dbReference>
<dbReference type="GO" id="GO:0005634">
    <property type="term" value="C:nucleus"/>
    <property type="evidence" value="ECO:0007669"/>
    <property type="project" value="InterPro"/>
</dbReference>
<feature type="compositionally biased region" description="Basic and acidic residues" evidence="5">
    <location>
        <begin position="250"/>
        <end position="259"/>
    </location>
</feature>
<evidence type="ECO:0000313" key="7">
    <source>
        <dbReference type="EMBL" id="ESO08891.1"/>
    </source>
</evidence>
<feature type="compositionally biased region" description="Basic and acidic residues" evidence="5">
    <location>
        <begin position="13"/>
        <end position="56"/>
    </location>
</feature>
<dbReference type="RefSeq" id="XP_009012913.1">
    <property type="nucleotide sequence ID" value="XM_009014665.1"/>
</dbReference>
<dbReference type="SUPFAM" id="SSF54928">
    <property type="entry name" value="RNA-binding domain, RBD"/>
    <property type="match status" value="2"/>
</dbReference>
<evidence type="ECO:0000256" key="1">
    <source>
        <dbReference type="ARBA" id="ARBA00022553"/>
    </source>
</evidence>
<dbReference type="eggNOG" id="KOG0147">
    <property type="taxonomic scope" value="Eukaryota"/>
</dbReference>
<dbReference type="InterPro" id="IPR012677">
    <property type="entry name" value="Nucleotide-bd_a/b_plait_sf"/>
</dbReference>
<dbReference type="EMBL" id="AMQM01003103">
    <property type="status" value="NOT_ANNOTATED_CDS"/>
    <property type="molecule type" value="Genomic_DNA"/>
</dbReference>
<dbReference type="OrthoDB" id="8123449at2759"/>
<evidence type="ECO:0000256" key="2">
    <source>
        <dbReference type="ARBA" id="ARBA00022737"/>
    </source>
</evidence>